<keyword evidence="4 7" id="KW-0812">Transmembrane</keyword>
<evidence type="ECO:0000313" key="9">
    <source>
        <dbReference type="Proteomes" id="UP000611629"/>
    </source>
</evidence>
<protein>
    <submittedName>
        <fullName evidence="8">Chromate transporter</fullName>
    </submittedName>
</protein>
<sequence length="186" mass="20359">MIYLKLFYEFFIIGLFTFGGGLATIPYLKDLAERTGWYEVSFITDMIAISESTPGPIGINMATYVGNEVAGIFGGILATVSEILPSIIIVALVSKFLFKFKNNQGFKHAFYGIRPCVAGLLAYVGVDLLSVAILNRSLISTVGLFGSIDILKSIIFLAIFYSIIKFKKHPVTYIIISGIIGIILKL</sequence>
<evidence type="ECO:0000256" key="2">
    <source>
        <dbReference type="ARBA" id="ARBA00005262"/>
    </source>
</evidence>
<organism evidence="8 9">
    <name type="scientific">Sedimentibacter hydroxybenzoicus DSM 7310</name>
    <dbReference type="NCBI Taxonomy" id="1123245"/>
    <lineage>
        <taxon>Bacteria</taxon>
        <taxon>Bacillati</taxon>
        <taxon>Bacillota</taxon>
        <taxon>Tissierellia</taxon>
        <taxon>Sedimentibacter</taxon>
    </lineage>
</organism>
<dbReference type="PANTHER" id="PTHR43663">
    <property type="entry name" value="CHROMATE TRANSPORT PROTEIN-RELATED"/>
    <property type="match status" value="1"/>
</dbReference>
<name>A0A974BIQ6_SEDHY</name>
<dbReference type="EMBL" id="JACBNQ010000005">
    <property type="protein sequence ID" value="NYB73979.1"/>
    <property type="molecule type" value="Genomic_DNA"/>
</dbReference>
<evidence type="ECO:0000256" key="4">
    <source>
        <dbReference type="ARBA" id="ARBA00022692"/>
    </source>
</evidence>
<comment type="subcellular location">
    <subcellularLocation>
        <location evidence="1">Cell membrane</location>
        <topology evidence="1">Multi-pass membrane protein</topology>
    </subcellularLocation>
</comment>
<feature type="transmembrane region" description="Helical" evidence="7">
    <location>
        <begin position="7"/>
        <end position="28"/>
    </location>
</feature>
<dbReference type="RefSeq" id="WP_179237668.1">
    <property type="nucleotide sequence ID" value="NZ_JACBNQ010000005.1"/>
</dbReference>
<dbReference type="Pfam" id="PF02417">
    <property type="entry name" value="Chromate_transp"/>
    <property type="match status" value="1"/>
</dbReference>
<evidence type="ECO:0000256" key="3">
    <source>
        <dbReference type="ARBA" id="ARBA00022475"/>
    </source>
</evidence>
<evidence type="ECO:0000256" key="7">
    <source>
        <dbReference type="SAM" id="Phobius"/>
    </source>
</evidence>
<feature type="transmembrane region" description="Helical" evidence="7">
    <location>
        <begin position="110"/>
        <end position="133"/>
    </location>
</feature>
<accession>A0A974BIQ6</accession>
<evidence type="ECO:0000313" key="8">
    <source>
        <dbReference type="EMBL" id="NYB73979.1"/>
    </source>
</evidence>
<dbReference type="GO" id="GO:0015109">
    <property type="term" value="F:chromate transmembrane transporter activity"/>
    <property type="evidence" value="ECO:0007669"/>
    <property type="project" value="InterPro"/>
</dbReference>
<keyword evidence="5 7" id="KW-1133">Transmembrane helix</keyword>
<gene>
    <name evidence="8" type="ORF">HZF24_07470</name>
</gene>
<reference evidence="8" key="1">
    <citation type="submission" date="2020-07" db="EMBL/GenBank/DDBJ databases">
        <title>Genomic analysis of a strain of Sedimentibacter Hydroxybenzoicus DSM7310.</title>
        <authorList>
            <person name="Ma S."/>
        </authorList>
    </citation>
    <scope>NUCLEOTIDE SEQUENCE</scope>
    <source>
        <strain evidence="8">DSM 7310</strain>
    </source>
</reference>
<keyword evidence="3" id="KW-1003">Cell membrane</keyword>
<comment type="caution">
    <text evidence="8">The sequence shown here is derived from an EMBL/GenBank/DDBJ whole genome shotgun (WGS) entry which is preliminary data.</text>
</comment>
<dbReference type="Proteomes" id="UP000611629">
    <property type="component" value="Unassembled WGS sequence"/>
</dbReference>
<feature type="transmembrane region" description="Helical" evidence="7">
    <location>
        <begin position="139"/>
        <end position="164"/>
    </location>
</feature>
<dbReference type="GO" id="GO:0005886">
    <property type="term" value="C:plasma membrane"/>
    <property type="evidence" value="ECO:0007669"/>
    <property type="project" value="UniProtKB-SubCell"/>
</dbReference>
<keyword evidence="9" id="KW-1185">Reference proteome</keyword>
<feature type="transmembrane region" description="Helical" evidence="7">
    <location>
        <begin position="70"/>
        <end position="98"/>
    </location>
</feature>
<comment type="similarity">
    <text evidence="2">Belongs to the chromate ion transporter (CHR) (TC 2.A.51) family.</text>
</comment>
<proteinExistence type="inferred from homology"/>
<dbReference type="PANTHER" id="PTHR43663:SF1">
    <property type="entry name" value="CHROMATE TRANSPORTER"/>
    <property type="match status" value="1"/>
</dbReference>
<dbReference type="InterPro" id="IPR052518">
    <property type="entry name" value="CHR_Transporter"/>
</dbReference>
<evidence type="ECO:0000256" key="1">
    <source>
        <dbReference type="ARBA" id="ARBA00004651"/>
    </source>
</evidence>
<evidence type="ECO:0000256" key="6">
    <source>
        <dbReference type="ARBA" id="ARBA00023136"/>
    </source>
</evidence>
<dbReference type="AlphaFoldDB" id="A0A974BIQ6"/>
<evidence type="ECO:0000256" key="5">
    <source>
        <dbReference type="ARBA" id="ARBA00022989"/>
    </source>
</evidence>
<dbReference type="InterPro" id="IPR003370">
    <property type="entry name" value="Chromate_transpt"/>
</dbReference>
<keyword evidence="6 7" id="KW-0472">Membrane</keyword>